<dbReference type="AlphaFoldDB" id="C5BGU0"/>
<sequence>MPLVCRWKSISQRVFSFPPSTSLSVESTEDFASYILVII</sequence>
<proteinExistence type="predicted"/>
<evidence type="ECO:0000313" key="1">
    <source>
        <dbReference type="EMBL" id="ACR69018.1"/>
    </source>
</evidence>
<organism evidence="1 2">
    <name type="scientific">Edwardsiella ictaluri (strain 93-146)</name>
    <dbReference type="NCBI Taxonomy" id="634503"/>
    <lineage>
        <taxon>Bacteria</taxon>
        <taxon>Pseudomonadati</taxon>
        <taxon>Pseudomonadota</taxon>
        <taxon>Gammaproteobacteria</taxon>
        <taxon>Enterobacterales</taxon>
        <taxon>Hafniaceae</taxon>
        <taxon>Edwardsiella</taxon>
    </lineage>
</organism>
<evidence type="ECO:0000313" key="2">
    <source>
        <dbReference type="Proteomes" id="UP000001485"/>
    </source>
</evidence>
<name>C5BGU0_EDWI9</name>
<dbReference type="EMBL" id="CP001600">
    <property type="protein sequence ID" value="ACR69018.1"/>
    <property type="molecule type" value="Genomic_DNA"/>
</dbReference>
<reference evidence="2" key="1">
    <citation type="submission" date="2009-03" db="EMBL/GenBank/DDBJ databases">
        <title>Complete genome sequence of Edwardsiella ictaluri 93-146.</title>
        <authorList>
            <person name="Williams M.L."/>
            <person name="Gillaspy A.F."/>
            <person name="Dyer D.W."/>
            <person name="Thune R.L."/>
            <person name="Waldbieser G.C."/>
            <person name="Schuster S.C."/>
            <person name="Gipson J."/>
            <person name="Zaitshik J."/>
            <person name="Landry C."/>
            <person name="Lawrence M.L."/>
        </authorList>
    </citation>
    <scope>NUCLEOTIDE SEQUENCE [LARGE SCALE GENOMIC DNA]</scope>
    <source>
        <strain evidence="2">93-146</strain>
    </source>
</reference>
<dbReference type="KEGG" id="eic:NT01EI_1842"/>
<dbReference type="HOGENOM" id="CLU_3308749_0_0_6"/>
<gene>
    <name evidence="1" type="ordered locus">NT01EI_1842</name>
</gene>
<reference evidence="1 2" key="2">
    <citation type="journal article" date="2012" name="J. Bacteriol.">
        <title>Genome Sequence of Edwardsiella ictaluri 93-146, a Strain Associated with a Natural Channel Catfish Outbreak of Enteric Septicemia of Catfish.</title>
        <authorList>
            <person name="Williams M.L."/>
            <person name="Gillaspy A.F."/>
            <person name="Dyer D.W."/>
            <person name="Thune R.L."/>
            <person name="Waldbieser G.C."/>
            <person name="Schuster S.C."/>
            <person name="Gipson J."/>
            <person name="Zaitshik J."/>
            <person name="Landry C."/>
            <person name="Banes M.M."/>
            <person name="Lawrence M.L."/>
        </authorList>
    </citation>
    <scope>NUCLEOTIDE SEQUENCE [LARGE SCALE GENOMIC DNA]</scope>
    <source>
        <strain evidence="1 2">93-146</strain>
    </source>
</reference>
<accession>C5BGU0</accession>
<protein>
    <submittedName>
        <fullName evidence="1">Uncharacterized protein</fullName>
    </submittedName>
</protein>
<dbReference type="Proteomes" id="UP000001485">
    <property type="component" value="Chromosome"/>
</dbReference>